<dbReference type="GeneID" id="303002925"/>
<reference evidence="2" key="1">
    <citation type="submission" date="2017-04" db="EMBL/GenBank/DDBJ databases">
        <authorList>
            <person name="Varghese N."/>
            <person name="Submissions S."/>
        </authorList>
    </citation>
    <scope>NUCLEOTIDE SEQUENCE [LARGE SCALE GENOMIC DNA]</scope>
    <source>
        <strain evidence="2">UI2</strain>
    </source>
</reference>
<evidence type="ECO:0000313" key="2">
    <source>
        <dbReference type="Proteomes" id="UP000194469"/>
    </source>
</evidence>
<dbReference type="Proteomes" id="UP000194469">
    <property type="component" value="Unassembled WGS sequence"/>
</dbReference>
<proteinExistence type="predicted"/>
<keyword evidence="2" id="KW-1185">Reference proteome</keyword>
<sequence>MTYRMSYRIQGLDPAPFAPLFALDDEALSAWNARRVIATADRGFPCRVSLEDARAGEELVLLHHLSHDVATPYRSAYAIYVRRGAARTIWRDRTPPVFEGRPLAMRAFGADGMLRTARLAAPGEADAAIRDLFADAGIAYIDAHNAAYGCFAARIERDASEGAEP</sequence>
<dbReference type="PIRSF" id="PIRSF034110">
    <property type="entry name" value="DUF1203"/>
    <property type="match status" value="1"/>
</dbReference>
<gene>
    <name evidence="1" type="ORF">SAMN06295984_2610</name>
</gene>
<dbReference type="EMBL" id="FXWL01000002">
    <property type="protein sequence ID" value="SMQ77200.1"/>
    <property type="molecule type" value="Genomic_DNA"/>
</dbReference>
<evidence type="ECO:0008006" key="3">
    <source>
        <dbReference type="Google" id="ProtNLM"/>
    </source>
</evidence>
<evidence type="ECO:0000313" key="1">
    <source>
        <dbReference type="EMBL" id="SMQ77200.1"/>
    </source>
</evidence>
<accession>A0A1Y6FVJ1</accession>
<protein>
    <recommendedName>
        <fullName evidence="3">DUF1203 domain-containing protein</fullName>
    </recommendedName>
</protein>
<name>A0A1Y6FVJ1_9SPHN</name>
<organism evidence="1 2">
    <name type="scientific">Sphingopyxis terrae subsp. ummariensis</name>
    <dbReference type="NCBI Taxonomy" id="429001"/>
    <lineage>
        <taxon>Bacteria</taxon>
        <taxon>Pseudomonadati</taxon>
        <taxon>Pseudomonadota</taxon>
        <taxon>Alphaproteobacteria</taxon>
        <taxon>Sphingomonadales</taxon>
        <taxon>Sphingomonadaceae</taxon>
        <taxon>Sphingopyxis</taxon>
    </lineage>
</organism>
<dbReference type="AlphaFoldDB" id="A0A1Y6FVJ1"/>
<dbReference type="Pfam" id="PF06718">
    <property type="entry name" value="DUF1203"/>
    <property type="match status" value="1"/>
</dbReference>
<dbReference type="InterPro" id="IPR009593">
    <property type="entry name" value="DUF1203"/>
</dbReference>
<dbReference type="RefSeq" id="WP_086457425.1">
    <property type="nucleotide sequence ID" value="NZ_FXWL01000002.1"/>
</dbReference>